<comment type="similarity">
    <text evidence="2">Belongs to the class-I pyridoxal-phosphate-dependent aminotransferase family.</text>
</comment>
<sequence>MSSNNQSPVNHNQNQLAHEEASREAWQMYRKYHKDHSGRVKEVSEQENKAPAGNAFPMFQATEKTGVIFATARAKEHGFNDPEDPTWANMGQGAPETGPILGAPSRKYEMHIPDHEIEYAPTSGIPELREKVAEYYNHLYRQDKQSKYTAANVCIVPGGRAGITRIMAIMGNTTVGYFNPDYTAYEQALGLFQRITPSVFLHRDVNDALMPPDEFEFETVGRGLGAVMLSNPANPTGQSLEGDDLREYVRVARENQVALIMDEFYSHYYYDGEGVDPADGGADDDTNWPKTVSSAAHVNDVNEDPVLIINGLTKNWRCPGFRVCWIVAPAPVVSMLNNAGSYLDGGANGPMQRMALPLMDLDFIRRDTWALQRHFRTKRDYLLKNLARLGIKVKWEPTATFYIWGDLSGLPPPLNDSIVFLEECTKHKIICVPGVFFDINPRGVRQVKKSNCLANVRFSYGPSMRNLEVGIQNMERMIRKWMLHTISLSTYVFVRKELTGHSNDDEEEKKEEEGLDSERGVMIESKVLLPIIEEGGADALDAAIEDAIAPVPSKQDDGDSDEDGEAETKQGMRRKLKEMVRHHKTQGEKQFDEEQKYRRKGLTLKDPSHEHIFYL</sequence>
<dbReference type="GO" id="GO:0008483">
    <property type="term" value="F:transaminase activity"/>
    <property type="evidence" value="ECO:0007669"/>
    <property type="project" value="UniProtKB-KW"/>
</dbReference>
<accession>A0A7R9VH67</accession>
<keyword evidence="4" id="KW-0808">Transferase</keyword>
<proteinExistence type="inferred from homology"/>
<evidence type="ECO:0000259" key="7">
    <source>
        <dbReference type="Pfam" id="PF00155"/>
    </source>
</evidence>
<evidence type="ECO:0000256" key="1">
    <source>
        <dbReference type="ARBA" id="ARBA00001933"/>
    </source>
</evidence>
<dbReference type="Gene3D" id="3.40.640.10">
    <property type="entry name" value="Type I PLP-dependent aspartate aminotransferase-like (Major domain)"/>
    <property type="match status" value="1"/>
</dbReference>
<evidence type="ECO:0000256" key="2">
    <source>
        <dbReference type="ARBA" id="ARBA00007441"/>
    </source>
</evidence>
<evidence type="ECO:0000256" key="6">
    <source>
        <dbReference type="SAM" id="MobiDB-lite"/>
    </source>
</evidence>
<keyword evidence="3" id="KW-0032">Aminotransferase</keyword>
<feature type="region of interest" description="Disordered" evidence="6">
    <location>
        <begin position="550"/>
        <end position="607"/>
    </location>
</feature>
<dbReference type="InterPro" id="IPR004839">
    <property type="entry name" value="Aminotransferase_I/II_large"/>
</dbReference>
<feature type="compositionally biased region" description="Basic residues" evidence="6">
    <location>
        <begin position="571"/>
        <end position="584"/>
    </location>
</feature>
<evidence type="ECO:0000313" key="8">
    <source>
        <dbReference type="EMBL" id="CAD8295314.1"/>
    </source>
</evidence>
<reference evidence="8" key="1">
    <citation type="submission" date="2021-01" db="EMBL/GenBank/DDBJ databases">
        <authorList>
            <person name="Corre E."/>
            <person name="Pelletier E."/>
            <person name="Niang G."/>
            <person name="Scheremetjew M."/>
            <person name="Finn R."/>
            <person name="Kale V."/>
            <person name="Holt S."/>
            <person name="Cochrane G."/>
            <person name="Meng A."/>
            <person name="Brown T."/>
            <person name="Cohen L."/>
        </authorList>
    </citation>
    <scope>NUCLEOTIDE SEQUENCE</scope>
    <source>
        <strain evidence="8">CCMP147</strain>
    </source>
</reference>
<dbReference type="InterPro" id="IPR050596">
    <property type="entry name" value="AspAT/PAT-like"/>
</dbReference>
<evidence type="ECO:0000256" key="4">
    <source>
        <dbReference type="ARBA" id="ARBA00022679"/>
    </source>
</evidence>
<feature type="region of interest" description="Disordered" evidence="6">
    <location>
        <begin position="1"/>
        <end position="39"/>
    </location>
</feature>
<name>A0A7R9VH67_9STRA</name>
<feature type="domain" description="Aminotransferase class I/classII large" evidence="7">
    <location>
        <begin position="117"/>
        <end position="441"/>
    </location>
</feature>
<feature type="compositionally biased region" description="Polar residues" evidence="6">
    <location>
        <begin position="1"/>
        <end position="16"/>
    </location>
</feature>
<dbReference type="PANTHER" id="PTHR46383:SF1">
    <property type="entry name" value="ASPARTATE AMINOTRANSFERASE"/>
    <property type="match status" value="1"/>
</dbReference>
<keyword evidence="5" id="KW-0663">Pyridoxal phosphate</keyword>
<gene>
    <name evidence="8" type="ORF">TDUB1175_LOCUS2412</name>
</gene>
<dbReference type="GO" id="GO:0006520">
    <property type="term" value="P:amino acid metabolic process"/>
    <property type="evidence" value="ECO:0007669"/>
    <property type="project" value="InterPro"/>
</dbReference>
<dbReference type="PANTHER" id="PTHR46383">
    <property type="entry name" value="ASPARTATE AMINOTRANSFERASE"/>
    <property type="match status" value="1"/>
</dbReference>
<dbReference type="CDD" id="cd00609">
    <property type="entry name" value="AAT_like"/>
    <property type="match status" value="1"/>
</dbReference>
<evidence type="ECO:0000256" key="3">
    <source>
        <dbReference type="ARBA" id="ARBA00022576"/>
    </source>
</evidence>
<dbReference type="SUPFAM" id="SSF53383">
    <property type="entry name" value="PLP-dependent transferases"/>
    <property type="match status" value="1"/>
</dbReference>
<dbReference type="Pfam" id="PF00155">
    <property type="entry name" value="Aminotran_1_2"/>
    <property type="match status" value="1"/>
</dbReference>
<feature type="compositionally biased region" description="Basic and acidic residues" evidence="6">
    <location>
        <begin position="585"/>
        <end position="596"/>
    </location>
</feature>
<organism evidence="8">
    <name type="scientific">Pseudictyota dubia</name>
    <dbReference type="NCBI Taxonomy" id="2749911"/>
    <lineage>
        <taxon>Eukaryota</taxon>
        <taxon>Sar</taxon>
        <taxon>Stramenopiles</taxon>
        <taxon>Ochrophyta</taxon>
        <taxon>Bacillariophyta</taxon>
        <taxon>Mediophyceae</taxon>
        <taxon>Biddulphiophycidae</taxon>
        <taxon>Eupodiscales</taxon>
        <taxon>Odontellaceae</taxon>
        <taxon>Pseudictyota</taxon>
    </lineage>
</organism>
<dbReference type="GO" id="GO:0030170">
    <property type="term" value="F:pyridoxal phosphate binding"/>
    <property type="evidence" value="ECO:0007669"/>
    <property type="project" value="InterPro"/>
</dbReference>
<dbReference type="EMBL" id="HBED01004846">
    <property type="protein sequence ID" value="CAD8295314.1"/>
    <property type="molecule type" value="Transcribed_RNA"/>
</dbReference>
<protein>
    <recommendedName>
        <fullName evidence="7">Aminotransferase class I/classII large domain-containing protein</fullName>
    </recommendedName>
</protein>
<dbReference type="AlphaFoldDB" id="A0A7R9VH67"/>
<evidence type="ECO:0000256" key="5">
    <source>
        <dbReference type="ARBA" id="ARBA00022898"/>
    </source>
</evidence>
<comment type="cofactor">
    <cofactor evidence="1">
        <name>pyridoxal 5'-phosphate</name>
        <dbReference type="ChEBI" id="CHEBI:597326"/>
    </cofactor>
</comment>
<dbReference type="InterPro" id="IPR015421">
    <property type="entry name" value="PyrdxlP-dep_Trfase_major"/>
</dbReference>
<dbReference type="InterPro" id="IPR015424">
    <property type="entry name" value="PyrdxlP-dep_Trfase"/>
</dbReference>